<dbReference type="Proteomes" id="UP000709295">
    <property type="component" value="Unassembled WGS sequence"/>
</dbReference>
<dbReference type="EMBL" id="JAENGY010001942">
    <property type="protein sequence ID" value="KAG6946116.1"/>
    <property type="molecule type" value="Genomic_DNA"/>
</dbReference>
<reference evidence="1" key="1">
    <citation type="submission" date="2021-01" db="EMBL/GenBank/DDBJ databases">
        <title>Phytophthora aleatoria, a newly-described species from Pinus radiata is distinct from Phytophthora cactorum isolates based on comparative genomics.</title>
        <authorList>
            <person name="Mcdougal R."/>
            <person name="Panda P."/>
            <person name="Williams N."/>
            <person name="Studholme D.J."/>
        </authorList>
    </citation>
    <scope>NUCLEOTIDE SEQUENCE</scope>
    <source>
        <strain evidence="1">NZFS 4037</strain>
    </source>
</reference>
<comment type="caution">
    <text evidence="1">The sequence shown here is derived from an EMBL/GenBank/DDBJ whole genome shotgun (WGS) entry which is preliminary data.</text>
</comment>
<organism evidence="1 2">
    <name type="scientific">Phytophthora aleatoria</name>
    <dbReference type="NCBI Taxonomy" id="2496075"/>
    <lineage>
        <taxon>Eukaryota</taxon>
        <taxon>Sar</taxon>
        <taxon>Stramenopiles</taxon>
        <taxon>Oomycota</taxon>
        <taxon>Peronosporomycetes</taxon>
        <taxon>Peronosporales</taxon>
        <taxon>Peronosporaceae</taxon>
        <taxon>Phytophthora</taxon>
    </lineage>
</organism>
<sequence>MEGTKSTASSVEDDVLPFWVNSRKTPDEALVDLRLDKFSSLDNPMWSTWTKYMGNYNERYPDKATTRIATFTRIFGDENVVTFLIASKAEDATKRLVTKLESAQLKMWLDGHESVQNVFVKLRLSREDLYHNPLLNTWVSYMEVVVTNDPREISKIFAALKIDYKNRPGPLLRILDAAMKFPSMEKAASNLREDTIFTLLNFGNPPGRCLRC</sequence>
<gene>
    <name evidence="1" type="ORF">JG688_00016204</name>
</gene>
<dbReference type="AlphaFoldDB" id="A0A8J5ICS8"/>
<accession>A0A8J5ICS8</accession>
<name>A0A8J5ICS8_9STRA</name>
<protein>
    <submittedName>
        <fullName evidence="1">Uncharacterized protein</fullName>
    </submittedName>
</protein>
<keyword evidence="2" id="KW-1185">Reference proteome</keyword>
<evidence type="ECO:0000313" key="1">
    <source>
        <dbReference type="EMBL" id="KAG6946116.1"/>
    </source>
</evidence>
<evidence type="ECO:0000313" key="2">
    <source>
        <dbReference type="Proteomes" id="UP000709295"/>
    </source>
</evidence>
<proteinExistence type="predicted"/>